<dbReference type="InterPro" id="IPR036388">
    <property type="entry name" value="WH-like_DNA-bd_sf"/>
</dbReference>
<dbReference type="Gene3D" id="1.10.10.10">
    <property type="entry name" value="Winged helix-like DNA-binding domain superfamily/Winged helix DNA-binding domain"/>
    <property type="match status" value="1"/>
</dbReference>
<protein>
    <recommendedName>
        <fullName evidence="4">Transposase</fullName>
    </recommendedName>
</protein>
<dbReference type="RefSeq" id="WP_211289309.1">
    <property type="nucleotide sequence ID" value="NZ_MQVW01000012.1"/>
</dbReference>
<dbReference type="InterPro" id="IPR009057">
    <property type="entry name" value="Homeodomain-like_sf"/>
</dbReference>
<accession>A0A2S6ICW3</accession>
<sequence length="144" mass="16961">MKTSINIGYVKRTQKDYSLSFKLQVVEEIESGQFDRLNAHLKYGIQARSTITSWLRKYGTFDWENLSVVSMSKTPEQKIIELEARVKLLEKQKARAEHLVERADKKVIIFDMLVDMAEKEYDIEIRKNYKPELSKTSKKNTKKQ</sequence>
<evidence type="ECO:0008006" key="4">
    <source>
        <dbReference type="Google" id="ProtNLM"/>
    </source>
</evidence>
<keyword evidence="3" id="KW-1185">Reference proteome</keyword>
<evidence type="ECO:0000313" key="3">
    <source>
        <dbReference type="Proteomes" id="UP000239002"/>
    </source>
</evidence>
<feature type="coiled-coil region" evidence="1">
    <location>
        <begin position="79"/>
        <end position="106"/>
    </location>
</feature>
<evidence type="ECO:0000313" key="2">
    <source>
        <dbReference type="EMBL" id="PPK92037.1"/>
    </source>
</evidence>
<organism evidence="2 3">
    <name type="scientific">Nonlabens xylanidelens</name>
    <dbReference type="NCBI Taxonomy" id="191564"/>
    <lineage>
        <taxon>Bacteria</taxon>
        <taxon>Pseudomonadati</taxon>
        <taxon>Bacteroidota</taxon>
        <taxon>Flavobacteriia</taxon>
        <taxon>Flavobacteriales</taxon>
        <taxon>Flavobacteriaceae</taxon>
        <taxon>Nonlabens</taxon>
    </lineage>
</organism>
<gene>
    <name evidence="2" type="ORF">LY01_03031</name>
</gene>
<dbReference type="SUPFAM" id="SSF46689">
    <property type="entry name" value="Homeodomain-like"/>
    <property type="match status" value="1"/>
</dbReference>
<evidence type="ECO:0000256" key="1">
    <source>
        <dbReference type="SAM" id="Coils"/>
    </source>
</evidence>
<dbReference type="EMBL" id="PTJE01000019">
    <property type="protein sequence ID" value="PPK92037.1"/>
    <property type="molecule type" value="Genomic_DNA"/>
</dbReference>
<keyword evidence="1" id="KW-0175">Coiled coil</keyword>
<proteinExistence type="predicted"/>
<reference evidence="2 3" key="1">
    <citation type="submission" date="2018-02" db="EMBL/GenBank/DDBJ databases">
        <title>Genomic Encyclopedia of Archaeal and Bacterial Type Strains, Phase II (KMG-II): from individual species to whole genera.</title>
        <authorList>
            <person name="Goeker M."/>
        </authorList>
    </citation>
    <scope>NUCLEOTIDE SEQUENCE [LARGE SCALE GENOMIC DNA]</scope>
    <source>
        <strain evidence="2 3">DSM 16809</strain>
    </source>
</reference>
<name>A0A2S6ICW3_9FLAO</name>
<comment type="caution">
    <text evidence="2">The sequence shown here is derived from an EMBL/GenBank/DDBJ whole genome shotgun (WGS) entry which is preliminary data.</text>
</comment>
<dbReference type="AlphaFoldDB" id="A0A2S6ICW3"/>
<dbReference type="Proteomes" id="UP000239002">
    <property type="component" value="Unassembled WGS sequence"/>
</dbReference>